<proteinExistence type="predicted"/>
<protein>
    <recommendedName>
        <fullName evidence="3">t-SNARE coiled-coil homology domain-containing protein</fullName>
    </recommendedName>
</protein>
<accession>A0A813IBU1</accession>
<reference evidence="4" key="1">
    <citation type="submission" date="2021-02" db="EMBL/GenBank/DDBJ databases">
        <authorList>
            <person name="Dougan E. K."/>
            <person name="Rhodes N."/>
            <person name="Thang M."/>
            <person name="Chan C."/>
        </authorList>
    </citation>
    <scope>NUCLEOTIDE SEQUENCE</scope>
</reference>
<sequence>VSALKLDLESLQRELDSLSANSAENEVTRKSITQFRDELAQATSELQELQRRAKGVSVAAGPQSSFADASTASSGSFVRLAGEGSTASSVRGAEMQPVAQRSMLSQQQQMMRDFDEPLAALEGTVGNLQQVSSMIRGEIQHQNRLLDGTNEAVDRVSTRMSRARTSCSCWWSSSLSLCTWCCPPEWQLLLLLLSFCARLH</sequence>
<dbReference type="PROSITE" id="PS50192">
    <property type="entry name" value="T_SNARE"/>
    <property type="match status" value="1"/>
</dbReference>
<dbReference type="Proteomes" id="UP000626109">
    <property type="component" value="Unassembled WGS sequence"/>
</dbReference>
<feature type="compositionally biased region" description="Low complexity" evidence="2">
    <location>
        <begin position="100"/>
        <end position="109"/>
    </location>
</feature>
<keyword evidence="1" id="KW-0175">Coiled coil</keyword>
<feature type="region of interest" description="Disordered" evidence="2">
    <location>
        <begin position="88"/>
        <end position="109"/>
    </location>
</feature>
<feature type="domain" description="T-SNARE coiled-coil homology" evidence="3">
    <location>
        <begin position="108"/>
        <end position="163"/>
    </location>
</feature>
<evidence type="ECO:0000313" key="4">
    <source>
        <dbReference type="EMBL" id="CAE8648652.1"/>
    </source>
</evidence>
<dbReference type="EMBL" id="CAJNNW010006822">
    <property type="protein sequence ID" value="CAE8648652.1"/>
    <property type="molecule type" value="Genomic_DNA"/>
</dbReference>
<dbReference type="AlphaFoldDB" id="A0A813IBU1"/>
<feature type="non-terminal residue" evidence="4">
    <location>
        <position position="1"/>
    </location>
</feature>
<dbReference type="SUPFAM" id="SSF58038">
    <property type="entry name" value="SNARE fusion complex"/>
    <property type="match status" value="1"/>
</dbReference>
<organism evidence="4 5">
    <name type="scientific">Polarella glacialis</name>
    <name type="common">Dinoflagellate</name>
    <dbReference type="NCBI Taxonomy" id="89957"/>
    <lineage>
        <taxon>Eukaryota</taxon>
        <taxon>Sar</taxon>
        <taxon>Alveolata</taxon>
        <taxon>Dinophyceae</taxon>
        <taxon>Suessiales</taxon>
        <taxon>Suessiaceae</taxon>
        <taxon>Polarella</taxon>
    </lineage>
</organism>
<name>A0A813IBU1_POLGL</name>
<evidence type="ECO:0000313" key="5">
    <source>
        <dbReference type="Proteomes" id="UP000626109"/>
    </source>
</evidence>
<feature type="coiled-coil region" evidence="1">
    <location>
        <begin position="1"/>
        <end position="59"/>
    </location>
</feature>
<dbReference type="InterPro" id="IPR000727">
    <property type="entry name" value="T_SNARE_dom"/>
</dbReference>
<dbReference type="CDD" id="cd15841">
    <property type="entry name" value="SNARE_Qc"/>
    <property type="match status" value="1"/>
</dbReference>
<evidence type="ECO:0000256" key="1">
    <source>
        <dbReference type="SAM" id="Coils"/>
    </source>
</evidence>
<evidence type="ECO:0000259" key="3">
    <source>
        <dbReference type="PROSITE" id="PS50192"/>
    </source>
</evidence>
<comment type="caution">
    <text evidence="4">The sequence shown here is derived from an EMBL/GenBank/DDBJ whole genome shotgun (WGS) entry which is preliminary data.</text>
</comment>
<evidence type="ECO:0000256" key="2">
    <source>
        <dbReference type="SAM" id="MobiDB-lite"/>
    </source>
</evidence>
<dbReference type="Gene3D" id="1.20.5.110">
    <property type="match status" value="1"/>
</dbReference>
<gene>
    <name evidence="4" type="ORF">PGLA2088_LOCUS6745</name>
</gene>